<dbReference type="RefSeq" id="WP_271915886.1">
    <property type="nucleotide sequence ID" value="NZ_JAQNDO010000001.1"/>
</dbReference>
<dbReference type="EMBL" id="JAQNDO010000001">
    <property type="protein sequence ID" value="MDC0740687.1"/>
    <property type="molecule type" value="Genomic_DNA"/>
</dbReference>
<comment type="caution">
    <text evidence="1">The sequence shown here is derived from an EMBL/GenBank/DDBJ whole genome shotgun (WGS) entry which is preliminary data.</text>
</comment>
<proteinExistence type="predicted"/>
<sequence length="123" mass="14039">MFKISAEVSRGLQAILHEQLVREIYQYLTEVLQREELTWCESSDQGLRFAQDAAARAMSYGFTTDRQIAKFVMLSALFGSEFHEMHAWARELLSQRDEVEPEVLIELLVLEAQSTADAGDLRG</sequence>
<accession>A0ABT5EFS7</accession>
<gene>
    <name evidence="1" type="ORF">POL67_04970</name>
</gene>
<evidence type="ECO:0000313" key="2">
    <source>
        <dbReference type="Proteomes" id="UP001221411"/>
    </source>
</evidence>
<dbReference type="Proteomes" id="UP001221411">
    <property type="component" value="Unassembled WGS sequence"/>
</dbReference>
<protein>
    <submittedName>
        <fullName evidence="1">Uncharacterized protein</fullName>
    </submittedName>
</protein>
<reference evidence="1 2" key="1">
    <citation type="submission" date="2022-11" db="EMBL/GenBank/DDBJ databases">
        <title>Minimal conservation of predation-associated metabolite biosynthetic gene clusters underscores biosynthetic potential of Myxococcota including descriptions for ten novel species: Archangium lansinium sp. nov., Myxococcus landrumus sp. nov., Nannocystis bai.</title>
        <authorList>
            <person name="Ahearne A."/>
            <person name="Stevens C."/>
            <person name="Dowd S."/>
        </authorList>
    </citation>
    <scope>NUCLEOTIDE SEQUENCE [LARGE SCALE GENOMIC DNA]</scope>
    <source>
        <strain evidence="1 2">RJM3</strain>
    </source>
</reference>
<keyword evidence="2" id="KW-1185">Reference proteome</keyword>
<name>A0ABT5EFS7_9BACT</name>
<evidence type="ECO:0000313" key="1">
    <source>
        <dbReference type="EMBL" id="MDC0740687.1"/>
    </source>
</evidence>
<organism evidence="1 2">
    <name type="scientific">Polyangium mundeleinium</name>
    <dbReference type="NCBI Taxonomy" id="2995306"/>
    <lineage>
        <taxon>Bacteria</taxon>
        <taxon>Pseudomonadati</taxon>
        <taxon>Myxococcota</taxon>
        <taxon>Polyangia</taxon>
        <taxon>Polyangiales</taxon>
        <taxon>Polyangiaceae</taxon>
        <taxon>Polyangium</taxon>
    </lineage>
</organism>